<dbReference type="RefSeq" id="WP_075010443.1">
    <property type="nucleotide sequence ID" value="NZ_FOAP01000025.1"/>
</dbReference>
<evidence type="ECO:0000313" key="4">
    <source>
        <dbReference type="EMBL" id="SEM89251.1"/>
    </source>
</evidence>
<dbReference type="AlphaFoldDB" id="A0A1H8C217"/>
<evidence type="ECO:0000313" key="5">
    <source>
        <dbReference type="Proteomes" id="UP000182719"/>
    </source>
</evidence>
<dbReference type="InterPro" id="IPR012159">
    <property type="entry name" value="YejM-like"/>
</dbReference>
<keyword evidence="1" id="KW-0472">Membrane</keyword>
<evidence type="ECO:0000259" key="2">
    <source>
        <dbReference type="Pfam" id="PF00884"/>
    </source>
</evidence>
<feature type="transmembrane region" description="Helical" evidence="1">
    <location>
        <begin position="132"/>
        <end position="151"/>
    </location>
</feature>
<feature type="transmembrane region" description="Helical" evidence="1">
    <location>
        <begin position="45"/>
        <end position="70"/>
    </location>
</feature>
<reference evidence="5" key="1">
    <citation type="submission" date="2016-10" db="EMBL/GenBank/DDBJ databases">
        <authorList>
            <person name="Varghese N."/>
            <person name="Submissions S."/>
        </authorList>
    </citation>
    <scope>NUCLEOTIDE SEQUENCE [LARGE SCALE GENOMIC DNA]</scope>
    <source>
        <strain evidence="5">DSM 17044</strain>
    </source>
</reference>
<accession>A0A1H8C217</accession>
<dbReference type="Gene3D" id="3.40.720.10">
    <property type="entry name" value="Alkaline Phosphatase, subunit A"/>
    <property type="match status" value="1"/>
</dbReference>
<keyword evidence="1" id="KW-1133">Transmembrane helix</keyword>
<dbReference type="InterPro" id="IPR024588">
    <property type="entry name" value="YejM_N"/>
</dbReference>
<dbReference type="InterPro" id="IPR000917">
    <property type="entry name" value="Sulfatase_N"/>
</dbReference>
<dbReference type="OrthoDB" id="9766107at2"/>
<feature type="transmembrane region" description="Helical" evidence="1">
    <location>
        <begin position="13"/>
        <end position="33"/>
    </location>
</feature>
<dbReference type="PANTHER" id="PTHR43751:SF3">
    <property type="entry name" value="SULFATASE N-TERMINAL DOMAIN-CONTAINING PROTEIN"/>
    <property type="match status" value="1"/>
</dbReference>
<protein>
    <recommendedName>
        <fullName evidence="6">Sulfatase</fullName>
    </recommendedName>
</protein>
<sequence length="617" mass="67103">METGSPRAYLLPALGWCLLHGLCALPLFGAELLRALERAPADPRAALAVGFFVQALFLGLVAFTATLPFLVLRRGYVWAASLVTALLLAFLVLDSLVHASMGFHVNGLVIAVAMQASAIGETGLRREEVMEIAAIGAVVMALDVWVGAWVMRRFATPRGPWRWVLALVLLWGAERVTTAYLLFSAGESVQAAATILPLQPPVRMNRILASLTGRPASQGLRFGATPQAGTSAAKVAPSEVRFTRRPDVVLFLAESMRADFFTPEVMPLMSRRAEGGTTFLRHYSGASSTDYSLFSLFYSLDAQRRDAVMGAGQTPLLFPVLRQNGYRVALLAASSVDWMGLKDTVFRDVRDGLITNYEGKHRIKDAAMVEDARRILRDTPVDQPLFLFVFFVGTHFNYDYPPRAAVFSPAWDGKGSLSATQIPAEQLRARAQNAAYEVDLKIDELLTEMTETRGRAPLIVFSSDHGEEFREHGRVGHGSDVTSSQLHVPMVIIDERMPPGRVETLTGHIDVVPTLFALLGDTHDPALFGDGASMLTPDPTRYLLATVGWEPRYALIGQSLKVVFGPAQPGTLITTPDDRPLLDASSRFAAEVPRLLRRLRDGGSAPSTPGSTQVPGG</sequence>
<gene>
    <name evidence="4" type="ORF">SAMN05444354_12550</name>
</gene>
<dbReference type="Pfam" id="PF00884">
    <property type="entry name" value="Sulfatase"/>
    <property type="match status" value="1"/>
</dbReference>
<dbReference type="EMBL" id="FOAP01000025">
    <property type="protein sequence ID" value="SEM89251.1"/>
    <property type="molecule type" value="Genomic_DNA"/>
</dbReference>
<feature type="domain" description="Inner membrane protein YejM N-terminal" evidence="3">
    <location>
        <begin position="49"/>
        <end position="179"/>
    </location>
</feature>
<proteinExistence type="predicted"/>
<dbReference type="PIRSF" id="PIRSF004950">
    <property type="entry name" value="Mmb_sulf_HI0842"/>
    <property type="match status" value="1"/>
</dbReference>
<feature type="transmembrane region" description="Helical" evidence="1">
    <location>
        <begin position="103"/>
        <end position="120"/>
    </location>
</feature>
<evidence type="ECO:0000259" key="3">
    <source>
        <dbReference type="Pfam" id="PF11893"/>
    </source>
</evidence>
<dbReference type="Proteomes" id="UP000182719">
    <property type="component" value="Unassembled WGS sequence"/>
</dbReference>
<evidence type="ECO:0008006" key="6">
    <source>
        <dbReference type="Google" id="ProtNLM"/>
    </source>
</evidence>
<dbReference type="InterPro" id="IPR052701">
    <property type="entry name" value="GAG_Ulvan_Degrading_Sulfatases"/>
</dbReference>
<feature type="transmembrane region" description="Helical" evidence="1">
    <location>
        <begin position="76"/>
        <end position="96"/>
    </location>
</feature>
<dbReference type="SUPFAM" id="SSF53649">
    <property type="entry name" value="Alkaline phosphatase-like"/>
    <property type="match status" value="1"/>
</dbReference>
<feature type="domain" description="Sulfatase N-terminal" evidence="2">
    <location>
        <begin position="246"/>
        <end position="520"/>
    </location>
</feature>
<name>A0A1H8C217_STIAU</name>
<evidence type="ECO:0000256" key="1">
    <source>
        <dbReference type="SAM" id="Phobius"/>
    </source>
</evidence>
<keyword evidence="1" id="KW-0812">Transmembrane</keyword>
<dbReference type="Pfam" id="PF11893">
    <property type="entry name" value="DUF3413"/>
    <property type="match status" value="1"/>
</dbReference>
<keyword evidence="5" id="KW-1185">Reference proteome</keyword>
<organism evidence="4 5">
    <name type="scientific">Stigmatella aurantiaca</name>
    <dbReference type="NCBI Taxonomy" id="41"/>
    <lineage>
        <taxon>Bacteria</taxon>
        <taxon>Pseudomonadati</taxon>
        <taxon>Myxococcota</taxon>
        <taxon>Myxococcia</taxon>
        <taxon>Myxococcales</taxon>
        <taxon>Cystobacterineae</taxon>
        <taxon>Archangiaceae</taxon>
        <taxon>Stigmatella</taxon>
    </lineage>
</organism>
<dbReference type="PANTHER" id="PTHR43751">
    <property type="entry name" value="SULFATASE"/>
    <property type="match status" value="1"/>
</dbReference>
<feature type="transmembrane region" description="Helical" evidence="1">
    <location>
        <begin position="163"/>
        <end position="183"/>
    </location>
</feature>
<dbReference type="InterPro" id="IPR017850">
    <property type="entry name" value="Alkaline_phosphatase_core_sf"/>
</dbReference>